<feature type="region of interest" description="Disordered" evidence="5">
    <location>
        <begin position="45"/>
        <end position="94"/>
    </location>
</feature>
<evidence type="ECO:0000313" key="8">
    <source>
        <dbReference type="Proteomes" id="UP000464468"/>
    </source>
</evidence>
<dbReference type="PANTHER" id="PTHR42852">
    <property type="entry name" value="THIOL:DISULFIDE INTERCHANGE PROTEIN DSBE"/>
    <property type="match status" value="1"/>
</dbReference>
<organism evidence="7 8">
    <name type="scientific">Sphingomonas changnyeongensis</name>
    <dbReference type="NCBI Taxonomy" id="2698679"/>
    <lineage>
        <taxon>Bacteria</taxon>
        <taxon>Pseudomonadati</taxon>
        <taxon>Pseudomonadota</taxon>
        <taxon>Alphaproteobacteria</taxon>
        <taxon>Sphingomonadales</taxon>
        <taxon>Sphingomonadaceae</taxon>
        <taxon>Sphingomonas</taxon>
    </lineage>
</organism>
<keyword evidence="3" id="KW-1015">Disulfide bond</keyword>
<keyword evidence="2" id="KW-0201">Cytochrome c-type biogenesis</keyword>
<dbReference type="GO" id="GO:0015036">
    <property type="term" value="F:disulfide oxidoreductase activity"/>
    <property type="evidence" value="ECO:0007669"/>
    <property type="project" value="UniProtKB-ARBA"/>
</dbReference>
<evidence type="ECO:0000256" key="5">
    <source>
        <dbReference type="SAM" id="MobiDB-lite"/>
    </source>
</evidence>
<dbReference type="GO" id="GO:0030313">
    <property type="term" value="C:cell envelope"/>
    <property type="evidence" value="ECO:0007669"/>
    <property type="project" value="UniProtKB-SubCell"/>
</dbReference>
<dbReference type="Gene3D" id="3.40.30.10">
    <property type="entry name" value="Glutaredoxin"/>
    <property type="match status" value="1"/>
</dbReference>
<dbReference type="Pfam" id="PF08534">
    <property type="entry name" value="Redoxin"/>
    <property type="match status" value="1"/>
</dbReference>
<proteinExistence type="predicted"/>
<evidence type="ECO:0000259" key="6">
    <source>
        <dbReference type="PROSITE" id="PS51352"/>
    </source>
</evidence>
<dbReference type="EMBL" id="CP047895">
    <property type="protein sequence ID" value="QHL90337.1"/>
    <property type="molecule type" value="Genomic_DNA"/>
</dbReference>
<dbReference type="SUPFAM" id="SSF52833">
    <property type="entry name" value="Thioredoxin-like"/>
    <property type="match status" value="1"/>
</dbReference>
<accession>A0A7Z2NV80</accession>
<reference evidence="7 8" key="1">
    <citation type="submission" date="2020-01" db="EMBL/GenBank/DDBJ databases">
        <title>Sphingomonas sp. C33 whole genome sequece.</title>
        <authorList>
            <person name="Park C."/>
        </authorList>
    </citation>
    <scope>NUCLEOTIDE SEQUENCE [LARGE SCALE GENOMIC DNA]</scope>
    <source>
        <strain evidence="7 8">C33</strain>
    </source>
</reference>
<sequence length="220" mass="22898">MLLELPVRPFITPLLPIVPPAAVRPATALLLAGLALLGGCDRQSDPAPQAMANSTAPASAAPAAPAGGEGGETAGTLDIAKRGQPAPDKGFTDPAGRPVTLAAFRGTPVLVNLWATWCGPCVKEMPTLEALAARTGDRLKVLTVSQDRDGIDIAPTFAKGGFTRLQPYRDTQQELGFAIGSGMLPTTVLYDAEGKEVWRVTGGMDWNGPRANTLLAEYLG</sequence>
<dbReference type="GO" id="GO:0017004">
    <property type="term" value="P:cytochrome complex assembly"/>
    <property type="evidence" value="ECO:0007669"/>
    <property type="project" value="UniProtKB-KW"/>
</dbReference>
<dbReference type="PROSITE" id="PS51352">
    <property type="entry name" value="THIOREDOXIN_2"/>
    <property type="match status" value="1"/>
</dbReference>
<feature type="compositionally biased region" description="Low complexity" evidence="5">
    <location>
        <begin position="54"/>
        <end position="66"/>
    </location>
</feature>
<dbReference type="InterPro" id="IPR013766">
    <property type="entry name" value="Thioredoxin_domain"/>
</dbReference>
<dbReference type="AlphaFoldDB" id="A0A7Z2NV80"/>
<evidence type="ECO:0000256" key="4">
    <source>
        <dbReference type="ARBA" id="ARBA00023284"/>
    </source>
</evidence>
<dbReference type="InterPro" id="IPR013740">
    <property type="entry name" value="Redoxin"/>
</dbReference>
<keyword evidence="8" id="KW-1185">Reference proteome</keyword>
<gene>
    <name evidence="7" type="ORF">GVO57_05165</name>
</gene>
<dbReference type="InterPro" id="IPR036249">
    <property type="entry name" value="Thioredoxin-like_sf"/>
</dbReference>
<evidence type="ECO:0000256" key="2">
    <source>
        <dbReference type="ARBA" id="ARBA00022748"/>
    </source>
</evidence>
<feature type="domain" description="Thioredoxin" evidence="6">
    <location>
        <begin position="80"/>
        <end position="220"/>
    </location>
</feature>
<comment type="subcellular location">
    <subcellularLocation>
        <location evidence="1">Cell envelope</location>
    </subcellularLocation>
</comment>
<keyword evidence="4" id="KW-0676">Redox-active center</keyword>
<dbReference type="CDD" id="cd02966">
    <property type="entry name" value="TlpA_like_family"/>
    <property type="match status" value="1"/>
</dbReference>
<evidence type="ECO:0000256" key="3">
    <source>
        <dbReference type="ARBA" id="ARBA00023157"/>
    </source>
</evidence>
<protein>
    <submittedName>
        <fullName evidence="7">Redoxin family protein</fullName>
    </submittedName>
</protein>
<evidence type="ECO:0000256" key="1">
    <source>
        <dbReference type="ARBA" id="ARBA00004196"/>
    </source>
</evidence>
<name>A0A7Z2NV80_9SPHN</name>
<dbReference type="KEGG" id="schy:GVO57_05165"/>
<dbReference type="InterPro" id="IPR050553">
    <property type="entry name" value="Thioredoxin_ResA/DsbE_sf"/>
</dbReference>
<dbReference type="PROSITE" id="PS00194">
    <property type="entry name" value="THIOREDOXIN_1"/>
    <property type="match status" value="1"/>
</dbReference>
<dbReference type="Proteomes" id="UP000464468">
    <property type="component" value="Chromosome"/>
</dbReference>
<evidence type="ECO:0000313" key="7">
    <source>
        <dbReference type="EMBL" id="QHL90337.1"/>
    </source>
</evidence>
<dbReference type="InterPro" id="IPR017937">
    <property type="entry name" value="Thioredoxin_CS"/>
</dbReference>
<dbReference type="PANTHER" id="PTHR42852:SF6">
    <property type="entry name" value="THIOL:DISULFIDE INTERCHANGE PROTEIN DSBE"/>
    <property type="match status" value="1"/>
</dbReference>